<evidence type="ECO:0000259" key="5">
    <source>
        <dbReference type="PROSITE" id="PS51203"/>
    </source>
</evidence>
<dbReference type="PANTHER" id="PTHR46983">
    <property type="entry name" value="CYSTEINE AND HISTIDINE-RICH DOMAIN-CONTAINING PROTEIN 1"/>
    <property type="match status" value="1"/>
</dbReference>
<accession>A0A0F7S8T5</accession>
<feature type="compositionally biased region" description="Polar residues" evidence="4">
    <location>
        <begin position="432"/>
        <end position="451"/>
    </location>
</feature>
<feature type="region of interest" description="Disordered" evidence="4">
    <location>
        <begin position="136"/>
        <end position="166"/>
    </location>
</feature>
<dbReference type="AlphaFoldDB" id="A0A0F7S8T5"/>
<dbReference type="Gene3D" id="4.10.1130.20">
    <property type="match status" value="2"/>
</dbReference>
<protein>
    <submittedName>
        <fullName evidence="7">Uncharacterized protein</fullName>
    </submittedName>
</protein>
<dbReference type="STRING" id="49012.A0A0F7S8T5"/>
<dbReference type="InterPro" id="IPR007052">
    <property type="entry name" value="CS_dom"/>
</dbReference>
<evidence type="ECO:0000313" key="7">
    <source>
        <dbReference type="EMBL" id="CDW97784.1"/>
    </source>
</evidence>
<evidence type="ECO:0000256" key="1">
    <source>
        <dbReference type="ARBA" id="ARBA00022723"/>
    </source>
</evidence>
<feature type="region of interest" description="Disordered" evidence="4">
    <location>
        <begin position="431"/>
        <end position="451"/>
    </location>
</feature>
<dbReference type="PANTHER" id="PTHR46983:SF3">
    <property type="entry name" value="CHPADIPLOID STATE MAINTENANCE PROTEIN CHPA"/>
    <property type="match status" value="1"/>
</dbReference>
<reference evidence="8" key="1">
    <citation type="submission" date="2014-06" db="EMBL/GenBank/DDBJ databases">
        <authorList>
            <person name="Berkman P.J."/>
        </authorList>
    </citation>
    <scope>NUCLEOTIDE SEQUENCE [LARGE SCALE GENOMIC DNA]</scope>
</reference>
<evidence type="ECO:0000259" key="6">
    <source>
        <dbReference type="PROSITE" id="PS51401"/>
    </source>
</evidence>
<dbReference type="Gene3D" id="2.60.40.790">
    <property type="match status" value="1"/>
</dbReference>
<dbReference type="SUPFAM" id="SSF49764">
    <property type="entry name" value="HSP20-like chaperones"/>
    <property type="match status" value="1"/>
</dbReference>
<feature type="region of interest" description="Disordered" evidence="4">
    <location>
        <begin position="824"/>
        <end position="844"/>
    </location>
</feature>
<evidence type="ECO:0000256" key="3">
    <source>
        <dbReference type="ARBA" id="ARBA00022833"/>
    </source>
</evidence>
<feature type="domain" description="CS" evidence="5">
    <location>
        <begin position="254"/>
        <end position="350"/>
    </location>
</feature>
<dbReference type="InterPro" id="IPR008978">
    <property type="entry name" value="HSP20-like_chaperone"/>
</dbReference>
<dbReference type="CDD" id="cd06466">
    <property type="entry name" value="p23_CS_SGT1_like"/>
    <property type="match status" value="1"/>
</dbReference>
<keyword evidence="1" id="KW-0479">Metal-binding</keyword>
<dbReference type="EMBL" id="CCFA01002364">
    <property type="protein sequence ID" value="CDW97784.1"/>
    <property type="molecule type" value="Genomic_DNA"/>
</dbReference>
<sequence length="1121" mass="120844">MVVCTRRGCGVDFDPASSATSAAASCSYHPGAPVFHEGLKSWSCCKDTNKPVMEFDQFLAIKGCSTADAHSTDKQALPTIKNGVVVPDEDASSSAAADVNSVTKDADGKETFGNAACPADIVQPLKGMSLLAAQNAVQSTSSENKDARANKEPVEEEDPTETDATLPAGLVCKRGGCGYKHPGGARDRANEACKHHKGSPIFHEGSKGWSCCKRRVLDFNDFLQIEPCTTAKSGHLFVGAPKAAADGDADGEESVDCRMDHYETPNDVRLTVYAKAVDAASSSIEFKEDGVVFSLSLPPAPGSSRPRRFRKVLKPFAPIIPADSSFTITKFKVDLVLTKQQKGQSWPCLESGDRVIGYGLTFGRDKDNNTNTATVCIFQSTRHCFYSRDKRRRIDDHAQLPNPSHHAFPQHNSQSEPRALTSSFAHYLEAENTPSRQGSASNSSHANFQSTPNSASILPTFSLLDALSGTIPDAVNDTFWWLASQWQSSLTSDPSTDWPTWTDSFNDSGSARQTLPTSASGNASTLTHVSSGAASIQDPTPASRVQPQNEPPGELYQAYKRCLPGPSRWPKLLKALETLCRTAHGGSETDTSPFLCLSKLQEQLELDTVRAQDALNAAKPNSTAAEILECLGMSAATAATMLPHTSSGSRLSGTGLGQTGFSAFSHPDILRRAWTLAAICLADSICASSPIELPPQLSVDYDHESNATVLLFAVAWDHCRKGLCGDPVEVMQTYRMMALAFSRCHQGQELASASVFLGCRAAATMSIHRAATIASLGTNLRQQQALNAFWHLISQGCHFQAWQGRDMPIDLALVDLPMPDPKVSFRQAADTSPSSHIAAGESPRSQLLSSSPVFMTRICTSVAIGQTIERHYRQGAILLVPCEARLEVAVPMSTKPSHQEQEHVYQTAKALDFCASLLQTREPARTETNESQLTRFVLMLVRYSRVLLHYPFSHVDKDHRKAAQESISAIVSTVLGTLLSLGTEEGGESDDDEDSEGNSSGNGGYADVCGSGSTGNRMSRSSWRSKSALTQPDRARFARVDRHLLELLAGLSIRALVFTLALIQHPITPFTSGSALNDDSERQRSDAVLALGALEQLHQHGVVSLSLLRKARKLARQSGGV</sequence>
<feature type="domain" description="CHORD" evidence="6">
    <location>
        <begin position="172"/>
        <end position="235"/>
    </location>
</feature>
<feature type="compositionally biased region" description="Acidic residues" evidence="4">
    <location>
        <begin position="985"/>
        <end position="996"/>
    </location>
</feature>
<keyword evidence="8" id="KW-1185">Reference proteome</keyword>
<feature type="domain" description="CHORD" evidence="6">
    <location>
        <begin position="4"/>
        <end position="70"/>
    </location>
</feature>
<dbReference type="PROSITE" id="PS51401">
    <property type="entry name" value="CHORD"/>
    <property type="match status" value="2"/>
</dbReference>
<dbReference type="Pfam" id="PF04969">
    <property type="entry name" value="CS"/>
    <property type="match status" value="1"/>
</dbReference>
<dbReference type="GO" id="GO:0046872">
    <property type="term" value="F:metal ion binding"/>
    <property type="evidence" value="ECO:0007669"/>
    <property type="project" value="UniProtKB-KW"/>
</dbReference>
<evidence type="ECO:0000256" key="4">
    <source>
        <dbReference type="SAM" id="MobiDB-lite"/>
    </source>
</evidence>
<dbReference type="InterPro" id="IPR039790">
    <property type="entry name" value="CHRD1"/>
</dbReference>
<evidence type="ECO:0000313" key="8">
    <source>
        <dbReference type="Proteomes" id="UP000242770"/>
    </source>
</evidence>
<keyword evidence="2" id="KW-0677">Repeat</keyword>
<dbReference type="InterPro" id="IPR007051">
    <property type="entry name" value="CHORD_dom"/>
</dbReference>
<feature type="compositionally biased region" description="Basic and acidic residues" evidence="4">
    <location>
        <begin position="143"/>
        <end position="153"/>
    </location>
</feature>
<keyword evidence="3" id="KW-0862">Zinc</keyword>
<organism evidence="7 8">
    <name type="scientific">Sporisorium scitamineum</name>
    <dbReference type="NCBI Taxonomy" id="49012"/>
    <lineage>
        <taxon>Eukaryota</taxon>
        <taxon>Fungi</taxon>
        <taxon>Dikarya</taxon>
        <taxon>Basidiomycota</taxon>
        <taxon>Ustilaginomycotina</taxon>
        <taxon>Ustilaginomycetes</taxon>
        <taxon>Ustilaginales</taxon>
        <taxon>Ustilaginaceae</taxon>
        <taxon>Sporisorium</taxon>
    </lineage>
</organism>
<dbReference type="PROSITE" id="PS51257">
    <property type="entry name" value="PROKAR_LIPOPROTEIN"/>
    <property type="match status" value="1"/>
</dbReference>
<dbReference type="Proteomes" id="UP000242770">
    <property type="component" value="Unassembled WGS sequence"/>
</dbReference>
<name>A0A0F7S8T5_9BASI</name>
<dbReference type="CDD" id="cd12148">
    <property type="entry name" value="fungal_TF_MHR"/>
    <property type="match status" value="1"/>
</dbReference>
<feature type="compositionally biased region" description="Polar residues" evidence="4">
    <location>
        <begin position="1014"/>
        <end position="1027"/>
    </location>
</feature>
<evidence type="ECO:0000256" key="2">
    <source>
        <dbReference type="ARBA" id="ARBA00022737"/>
    </source>
</evidence>
<feature type="compositionally biased region" description="Polar residues" evidence="4">
    <location>
        <begin position="491"/>
        <end position="548"/>
    </location>
</feature>
<dbReference type="Pfam" id="PF04968">
    <property type="entry name" value="CHORD"/>
    <property type="match status" value="2"/>
</dbReference>
<gene>
    <name evidence="7" type="primary">SSCI39860.1</name>
</gene>
<dbReference type="PROSITE" id="PS51203">
    <property type="entry name" value="CS"/>
    <property type="match status" value="1"/>
</dbReference>
<feature type="region of interest" description="Disordered" evidence="4">
    <location>
        <begin position="491"/>
        <end position="551"/>
    </location>
</feature>
<feature type="region of interest" description="Disordered" evidence="4">
    <location>
        <begin position="982"/>
        <end position="1027"/>
    </location>
</feature>
<proteinExistence type="predicted"/>